<dbReference type="Gene3D" id="2.10.25.10">
    <property type="entry name" value="Laminin"/>
    <property type="match status" value="6"/>
</dbReference>
<dbReference type="PROSITE" id="PS01186">
    <property type="entry name" value="EGF_2"/>
    <property type="match status" value="1"/>
</dbReference>
<dbReference type="GO" id="GO:0009888">
    <property type="term" value="P:tissue development"/>
    <property type="evidence" value="ECO:0007669"/>
    <property type="project" value="TreeGrafter"/>
</dbReference>
<dbReference type="PANTHER" id="PTHR10574:SF270">
    <property type="entry name" value="LAMININ SUBUNIT GAMMA-1"/>
    <property type="match status" value="1"/>
</dbReference>
<evidence type="ECO:0000256" key="7">
    <source>
        <dbReference type="ARBA" id="ARBA00023292"/>
    </source>
</evidence>
<evidence type="ECO:0000313" key="14">
    <source>
        <dbReference type="Proteomes" id="UP001311232"/>
    </source>
</evidence>
<feature type="region of interest" description="Disordered" evidence="10">
    <location>
        <begin position="16"/>
        <end position="39"/>
    </location>
</feature>
<evidence type="ECO:0000256" key="10">
    <source>
        <dbReference type="SAM" id="MobiDB-lite"/>
    </source>
</evidence>
<dbReference type="InterPro" id="IPR000034">
    <property type="entry name" value="Laminin_IV"/>
</dbReference>
<feature type="coiled-coil region" evidence="9">
    <location>
        <begin position="614"/>
        <end position="648"/>
    </location>
</feature>
<dbReference type="Pfam" id="PF00053">
    <property type="entry name" value="EGF_laminin"/>
    <property type="match status" value="6"/>
</dbReference>
<evidence type="ECO:0000256" key="1">
    <source>
        <dbReference type="ARBA" id="ARBA00004302"/>
    </source>
</evidence>
<evidence type="ECO:0000256" key="3">
    <source>
        <dbReference type="ARBA" id="ARBA00022737"/>
    </source>
</evidence>
<dbReference type="EMBL" id="JAHHUM010002882">
    <property type="protein sequence ID" value="KAK5600638.1"/>
    <property type="molecule type" value="Genomic_DNA"/>
</dbReference>
<dbReference type="FunFam" id="2.10.25.10:FF:000188">
    <property type="entry name" value="Laminin subunit gamma 2"/>
    <property type="match status" value="1"/>
</dbReference>
<feature type="compositionally biased region" description="Basic and acidic residues" evidence="10">
    <location>
        <begin position="1007"/>
        <end position="1017"/>
    </location>
</feature>
<dbReference type="Proteomes" id="UP001311232">
    <property type="component" value="Unassembled WGS sequence"/>
</dbReference>
<proteinExistence type="predicted"/>
<dbReference type="SMART" id="SM00281">
    <property type="entry name" value="LamB"/>
    <property type="match status" value="1"/>
</dbReference>
<feature type="domain" description="Laminin EGF-like" evidence="11">
    <location>
        <begin position="105"/>
        <end position="149"/>
    </location>
</feature>
<feature type="domain" description="Laminin EGF-like" evidence="11">
    <location>
        <begin position="546"/>
        <end position="585"/>
    </location>
</feature>
<dbReference type="PANTHER" id="PTHR10574">
    <property type="entry name" value="NETRIN/LAMININ-RELATED"/>
    <property type="match status" value="1"/>
</dbReference>
<comment type="subcellular location">
    <subcellularLocation>
        <location evidence="1">Secreted</location>
        <location evidence="1">Extracellular space</location>
        <location evidence="1">Extracellular matrix</location>
        <location evidence="1">Basement membrane</location>
    </subcellularLocation>
</comment>
<dbReference type="PROSITE" id="PS51115">
    <property type="entry name" value="LAMININ_IVA"/>
    <property type="match status" value="1"/>
</dbReference>
<evidence type="ECO:0000256" key="6">
    <source>
        <dbReference type="ARBA" id="ARBA00023180"/>
    </source>
</evidence>
<dbReference type="AlphaFoldDB" id="A0AAV9QT28"/>
<organism evidence="13 14">
    <name type="scientific">Crenichthys baileyi</name>
    <name type="common">White River springfish</name>
    <dbReference type="NCBI Taxonomy" id="28760"/>
    <lineage>
        <taxon>Eukaryota</taxon>
        <taxon>Metazoa</taxon>
        <taxon>Chordata</taxon>
        <taxon>Craniata</taxon>
        <taxon>Vertebrata</taxon>
        <taxon>Euteleostomi</taxon>
        <taxon>Actinopterygii</taxon>
        <taxon>Neopterygii</taxon>
        <taxon>Teleostei</taxon>
        <taxon>Neoteleostei</taxon>
        <taxon>Acanthomorphata</taxon>
        <taxon>Ovalentaria</taxon>
        <taxon>Atherinomorphae</taxon>
        <taxon>Cyprinodontiformes</taxon>
        <taxon>Goodeidae</taxon>
        <taxon>Crenichthys</taxon>
    </lineage>
</organism>
<name>A0AAV9QT28_9TELE</name>
<feature type="disulfide bond" evidence="8">
    <location>
        <begin position="546"/>
        <end position="558"/>
    </location>
</feature>
<reference evidence="13 14" key="1">
    <citation type="submission" date="2021-06" db="EMBL/GenBank/DDBJ databases">
        <authorList>
            <person name="Palmer J.M."/>
        </authorList>
    </citation>
    <scope>NUCLEOTIDE SEQUENCE [LARGE SCALE GENOMIC DNA]</scope>
    <source>
        <strain evidence="13 14">MEX-2019</strain>
        <tissue evidence="13">Muscle</tissue>
    </source>
</reference>
<keyword evidence="2" id="KW-0732">Signal</keyword>
<dbReference type="GO" id="GO:0005604">
    <property type="term" value="C:basement membrane"/>
    <property type="evidence" value="ECO:0007669"/>
    <property type="project" value="UniProtKB-SubCell"/>
</dbReference>
<feature type="disulfide bond" evidence="8">
    <location>
        <begin position="125"/>
        <end position="134"/>
    </location>
</feature>
<dbReference type="PRINTS" id="PR00011">
    <property type="entry name" value="EGFLAMININ"/>
</dbReference>
<keyword evidence="6" id="KW-0325">Glycoprotein</keyword>
<comment type="caution">
    <text evidence="13">The sequence shown here is derived from an EMBL/GenBank/DDBJ whole genome shotgun (WGS) entry which is preliminary data.</text>
</comment>
<feature type="coiled-coil region" evidence="9">
    <location>
        <begin position="684"/>
        <end position="711"/>
    </location>
</feature>
<feature type="domain" description="Laminin IV type A" evidence="12">
    <location>
        <begin position="190"/>
        <end position="361"/>
    </location>
</feature>
<evidence type="ECO:0000256" key="2">
    <source>
        <dbReference type="ARBA" id="ARBA00022729"/>
    </source>
</evidence>
<evidence type="ECO:0000256" key="5">
    <source>
        <dbReference type="ARBA" id="ARBA00023157"/>
    </source>
</evidence>
<feature type="domain" description="Laminin EGF-like" evidence="11">
    <location>
        <begin position="494"/>
        <end position="545"/>
    </location>
</feature>
<dbReference type="InterPro" id="IPR002049">
    <property type="entry name" value="LE_dom"/>
</dbReference>
<feature type="disulfide bond" evidence="8">
    <location>
        <begin position="566"/>
        <end position="575"/>
    </location>
</feature>
<keyword evidence="5 8" id="KW-1015">Disulfide bond</keyword>
<keyword evidence="4" id="KW-0964">Secreted</keyword>
<dbReference type="PROSITE" id="PS01248">
    <property type="entry name" value="EGF_LAM_1"/>
    <property type="match status" value="2"/>
</dbReference>
<protein>
    <recommendedName>
        <fullName evidence="15">Laminin subunit gamma-2</fullName>
    </recommendedName>
</protein>
<evidence type="ECO:0000259" key="11">
    <source>
        <dbReference type="PROSITE" id="PS50027"/>
    </source>
</evidence>
<keyword evidence="4" id="KW-0084">Basement membrane</keyword>
<keyword evidence="4" id="KW-0272">Extracellular matrix</keyword>
<dbReference type="InterPro" id="IPR000742">
    <property type="entry name" value="EGF"/>
</dbReference>
<evidence type="ECO:0000256" key="4">
    <source>
        <dbReference type="ARBA" id="ARBA00022869"/>
    </source>
</evidence>
<dbReference type="PROSITE" id="PS50027">
    <property type="entry name" value="EGF_LAM_2"/>
    <property type="match status" value="3"/>
</dbReference>
<feature type="disulfide bond" evidence="8">
    <location>
        <begin position="105"/>
        <end position="117"/>
    </location>
</feature>
<keyword evidence="7 8" id="KW-0424">Laminin EGF-like domain</keyword>
<dbReference type="SMART" id="SM00180">
    <property type="entry name" value="EGF_Lam"/>
    <property type="match status" value="6"/>
</dbReference>
<evidence type="ECO:0008006" key="15">
    <source>
        <dbReference type="Google" id="ProtNLM"/>
    </source>
</evidence>
<evidence type="ECO:0000259" key="12">
    <source>
        <dbReference type="PROSITE" id="PS51115"/>
    </source>
</evidence>
<dbReference type="GO" id="GO:0009887">
    <property type="term" value="P:animal organ morphogenesis"/>
    <property type="evidence" value="ECO:0007669"/>
    <property type="project" value="TreeGrafter"/>
</dbReference>
<feature type="disulfide bond" evidence="8">
    <location>
        <begin position="518"/>
        <end position="527"/>
    </location>
</feature>
<keyword evidence="14" id="KW-1185">Reference proteome</keyword>
<feature type="coiled-coil region" evidence="9">
    <location>
        <begin position="803"/>
        <end position="863"/>
    </location>
</feature>
<comment type="caution">
    <text evidence="8">Lacks conserved residue(s) required for the propagation of feature annotation.</text>
</comment>
<evidence type="ECO:0000313" key="13">
    <source>
        <dbReference type="EMBL" id="KAK5600638.1"/>
    </source>
</evidence>
<sequence>MKRRSALIRLGQLNHRPTSDRHALNSPEASDCESESERPGDGWFRLSSVDHAKVRCECNGKARYCRQDASGLHCVDCKGDTEGRHCERCKHGFYQQGAGLSCTPCSCNPTGSVGDICDSRGRCSCKEGVTGDKCERCPDGPIGPNGCRQRRQEREDSGSLTLPCFCYGHSEQCSAQPGYSIYNISSTFSTGPEGWTVETVQGMTPQDVLFRWTPKHQDLEVISKQSLPAYLQAPDVYLGNKLLSYGQNFSFSLRLDRGVRYPSTNDVILEGAGLRVAASLGDLRSIVPCGKKISYTFRLDEQLSSRWRPQLSSFEFQKLLQNLTAIKIRATFGENGRGYLDNVNLVSARRGDGVPASWVQTCRCPPGYEGDFCERCSAGFRRRVPSAGPFSGCEPCSCRGGSCDPQTGDCYSADETPSEQSCSEGFYRDPMQQGDCVRCPCPERTSCFLAAGALEPQCLRCPPGTIGFYCDTCREGFYGDPVGLLGVQRPCRPCNCNGHIDVGTAGNCDRSSGECLRCSNNTTGRFCENCLRGFYHNRSTDACKPCNCDIQGSEYDQCDDSGQCRCRPGFEGLRCDRPNCPTCFSPIQKKMEGYAAKLKELEILVSESGRVVTHQEIEAVLRTMEELVNNLQENSKQLTETEKILQGRLSSISSSQLTEGQEIQNISEISNHIRQQQQTFRSKVEEVEMLMDEMRRQLEEARTKLQSAELPLLDDPQSSDSLSSLVQLATELADKHKMTADSVEQTANKALSDSKESLALVRTLMTRENKVKELIGDLQTLYDQTSADVKGLEKRAGGLSDEAKQESKMADSMLKDISRLEENLPPSMKGDVDAMVTRLDGLKEAVQRNISAVEDLLDAVEEDRTIAEDLLDKGKTAQQEFNKLLDRVNDAKTETEKVLQSIRTNNDDLDNTLNTLRGFDQQISDSKALADGAIKRLPSINSTIQEAVRINGETESALDKASKDYNNAMGTISILDNLADSLEKAVGLLPPYEGLVDEASRLNKEAKDLESRAKQTSEDLEEELEEADRLAADAEEAAAGATSALTNAKQSRTAVQETLRVISNMLANLNNSAPVDEEQLRKLEETLAKAEKDVEGRLGPRLQDMEEQEEAHRRRLTAINLDIDSVLADIANLEDILRTIPSGCFTNPPIEEA</sequence>
<keyword evidence="3" id="KW-0677">Repeat</keyword>
<dbReference type="Pfam" id="PF00052">
    <property type="entry name" value="Laminin_B"/>
    <property type="match status" value="1"/>
</dbReference>
<feature type="region of interest" description="Disordered" evidence="10">
    <location>
        <begin position="1007"/>
        <end position="1028"/>
    </location>
</feature>
<dbReference type="PROSITE" id="PS00022">
    <property type="entry name" value="EGF_1"/>
    <property type="match status" value="1"/>
</dbReference>
<dbReference type="CDD" id="cd00055">
    <property type="entry name" value="EGF_Lam"/>
    <property type="match status" value="5"/>
</dbReference>
<keyword evidence="9" id="KW-0175">Coiled coil</keyword>
<accession>A0AAV9QT28</accession>
<evidence type="ECO:0000256" key="9">
    <source>
        <dbReference type="SAM" id="Coils"/>
    </source>
</evidence>
<dbReference type="InterPro" id="IPR050440">
    <property type="entry name" value="Laminin/Netrin_ECM"/>
</dbReference>
<gene>
    <name evidence="13" type="ORF">CRENBAI_001368</name>
</gene>
<dbReference type="SUPFAM" id="SSF57196">
    <property type="entry name" value="EGF/Laminin"/>
    <property type="match status" value="3"/>
</dbReference>
<evidence type="ECO:0000256" key="8">
    <source>
        <dbReference type="PROSITE-ProRule" id="PRU00460"/>
    </source>
</evidence>